<dbReference type="SMART" id="SM00389">
    <property type="entry name" value="HOX"/>
    <property type="match status" value="1"/>
</dbReference>
<dbReference type="PANTHER" id="PTHR24329">
    <property type="entry name" value="HOMEOBOX PROTEIN ARISTALESS"/>
    <property type="match status" value="1"/>
</dbReference>
<reference evidence="10" key="1">
    <citation type="submission" date="2021-06" db="EMBL/GenBank/DDBJ databases">
        <authorList>
            <person name="Hodson N. C."/>
            <person name="Mongue J. A."/>
            <person name="Jaron S. K."/>
        </authorList>
    </citation>
    <scope>NUCLEOTIDE SEQUENCE</scope>
</reference>
<feature type="compositionally biased region" description="Gly residues" evidence="8">
    <location>
        <begin position="112"/>
        <end position="124"/>
    </location>
</feature>
<proteinExistence type="predicted"/>
<feature type="compositionally biased region" description="Low complexity" evidence="8">
    <location>
        <begin position="332"/>
        <end position="345"/>
    </location>
</feature>
<dbReference type="InterPro" id="IPR050649">
    <property type="entry name" value="Paired_Homeobox_TFs"/>
</dbReference>
<feature type="compositionally biased region" description="Basic and acidic residues" evidence="8">
    <location>
        <begin position="363"/>
        <end position="379"/>
    </location>
</feature>
<dbReference type="OrthoDB" id="6159439at2759"/>
<dbReference type="GO" id="GO:0005634">
    <property type="term" value="C:nucleus"/>
    <property type="evidence" value="ECO:0007669"/>
    <property type="project" value="UniProtKB-SubCell"/>
</dbReference>
<evidence type="ECO:0000256" key="6">
    <source>
        <dbReference type="PROSITE-ProRule" id="PRU00108"/>
    </source>
</evidence>
<dbReference type="PANTHER" id="PTHR24329:SF543">
    <property type="entry name" value="FI01017P-RELATED"/>
    <property type="match status" value="1"/>
</dbReference>
<feature type="region of interest" description="Disordered" evidence="8">
    <location>
        <begin position="68"/>
        <end position="141"/>
    </location>
</feature>
<name>A0A8J2JII0_9HEXA</name>
<sequence length="401" mass="43582">MSKSLMRTNSSVGPDSESGIKCTSVYSSIEKLLAKEASLHHNTSLIEPNHHHLVSKVALHRHSPAFKGDIGDLEMSAEPSSSSSSTSSETGEELGLNAEDRVGGGESLESVVGGGGSGGDGGGVSEEEMGNKPRKLRRSRTTFTTYQLHQLERAFEKTQYPDVFTREELALRLDLSEARVQVWFQNRRAKWRKREKCLGATSLEGSSGNRNPGTPGGGLLMPSFPMGPCSPDTGHTSHGTGFPSPLGLNEFLWNAHLSSFPPTTGLFPPGVLSSFPTLSSWGPKSASSLFAQYMMANPSLFPFDLSHRSMPSGLNLSPKSRLHESNSPSPPYSNNSLRASSNNSSEAIDLVKTDSSRSSPRGGRQEFPEEDHFGENLKRKSIEFLREQAKLQQARMEEPIH</sequence>
<evidence type="ECO:0000313" key="10">
    <source>
        <dbReference type="EMBL" id="CAG7720416.1"/>
    </source>
</evidence>
<feature type="domain" description="Homeobox" evidence="9">
    <location>
        <begin position="134"/>
        <end position="194"/>
    </location>
</feature>
<dbReference type="AlphaFoldDB" id="A0A8J2JII0"/>
<keyword evidence="5 6" id="KW-0539">Nucleus</keyword>
<protein>
    <recommendedName>
        <fullName evidence="9">Homeobox domain-containing protein</fullName>
    </recommendedName>
</protein>
<evidence type="ECO:0000256" key="2">
    <source>
        <dbReference type="ARBA" id="ARBA00022473"/>
    </source>
</evidence>
<feature type="region of interest" description="Disordered" evidence="8">
    <location>
        <begin position="312"/>
        <end position="379"/>
    </location>
</feature>
<evidence type="ECO:0000259" key="9">
    <source>
        <dbReference type="PROSITE" id="PS50071"/>
    </source>
</evidence>
<accession>A0A8J2JII0</accession>
<dbReference type="InterPro" id="IPR001356">
    <property type="entry name" value="HD"/>
</dbReference>
<keyword evidence="3 6" id="KW-0238">DNA-binding</keyword>
<dbReference type="PROSITE" id="PS00027">
    <property type="entry name" value="HOMEOBOX_1"/>
    <property type="match status" value="1"/>
</dbReference>
<keyword evidence="11" id="KW-1185">Reference proteome</keyword>
<feature type="compositionally biased region" description="Low complexity" evidence="8">
    <location>
        <begin position="74"/>
        <end position="89"/>
    </location>
</feature>
<evidence type="ECO:0000256" key="1">
    <source>
        <dbReference type="ARBA" id="ARBA00004123"/>
    </source>
</evidence>
<dbReference type="GO" id="GO:0000981">
    <property type="term" value="F:DNA-binding transcription factor activity, RNA polymerase II-specific"/>
    <property type="evidence" value="ECO:0007669"/>
    <property type="project" value="InterPro"/>
</dbReference>
<dbReference type="EMBL" id="CAJVCH010070444">
    <property type="protein sequence ID" value="CAG7720416.1"/>
    <property type="molecule type" value="Genomic_DNA"/>
</dbReference>
<comment type="subcellular location">
    <subcellularLocation>
        <location evidence="1 6 7">Nucleus</location>
    </subcellularLocation>
</comment>
<gene>
    <name evidence="10" type="ORF">AFUS01_LOCUS9693</name>
</gene>
<evidence type="ECO:0000256" key="4">
    <source>
        <dbReference type="ARBA" id="ARBA00023155"/>
    </source>
</evidence>
<keyword evidence="2" id="KW-0217">Developmental protein</keyword>
<keyword evidence="4 6" id="KW-0371">Homeobox</keyword>
<dbReference type="Proteomes" id="UP000708208">
    <property type="component" value="Unassembled WGS sequence"/>
</dbReference>
<feature type="compositionally biased region" description="Polar residues" evidence="8">
    <location>
        <begin position="1"/>
        <end position="13"/>
    </location>
</feature>
<dbReference type="CDD" id="cd00086">
    <property type="entry name" value="homeodomain"/>
    <property type="match status" value="1"/>
</dbReference>
<dbReference type="PROSITE" id="PS50071">
    <property type="entry name" value="HOMEOBOX_2"/>
    <property type="match status" value="1"/>
</dbReference>
<comment type="caution">
    <text evidence="10">The sequence shown here is derived from an EMBL/GenBank/DDBJ whole genome shotgun (WGS) entry which is preliminary data.</text>
</comment>
<organism evidence="10 11">
    <name type="scientific">Allacma fusca</name>
    <dbReference type="NCBI Taxonomy" id="39272"/>
    <lineage>
        <taxon>Eukaryota</taxon>
        <taxon>Metazoa</taxon>
        <taxon>Ecdysozoa</taxon>
        <taxon>Arthropoda</taxon>
        <taxon>Hexapoda</taxon>
        <taxon>Collembola</taxon>
        <taxon>Symphypleona</taxon>
        <taxon>Sminthuridae</taxon>
        <taxon>Allacma</taxon>
    </lineage>
</organism>
<feature type="DNA-binding region" description="Homeobox" evidence="6">
    <location>
        <begin position="136"/>
        <end position="195"/>
    </location>
</feature>
<evidence type="ECO:0000256" key="7">
    <source>
        <dbReference type="RuleBase" id="RU000682"/>
    </source>
</evidence>
<evidence type="ECO:0000256" key="8">
    <source>
        <dbReference type="SAM" id="MobiDB-lite"/>
    </source>
</evidence>
<dbReference type="GO" id="GO:0000977">
    <property type="term" value="F:RNA polymerase II transcription regulatory region sequence-specific DNA binding"/>
    <property type="evidence" value="ECO:0007669"/>
    <property type="project" value="TreeGrafter"/>
</dbReference>
<dbReference type="Pfam" id="PF00046">
    <property type="entry name" value="Homeodomain"/>
    <property type="match status" value="1"/>
</dbReference>
<evidence type="ECO:0000256" key="3">
    <source>
        <dbReference type="ARBA" id="ARBA00023125"/>
    </source>
</evidence>
<evidence type="ECO:0000256" key="5">
    <source>
        <dbReference type="ARBA" id="ARBA00023242"/>
    </source>
</evidence>
<dbReference type="InterPro" id="IPR017970">
    <property type="entry name" value="Homeobox_CS"/>
</dbReference>
<dbReference type="FunFam" id="1.10.10.60:FF:000102">
    <property type="entry name" value="Aristaless related homeobox"/>
    <property type="match status" value="1"/>
</dbReference>
<feature type="region of interest" description="Disordered" evidence="8">
    <location>
        <begin position="1"/>
        <end position="20"/>
    </location>
</feature>
<evidence type="ECO:0000313" key="11">
    <source>
        <dbReference type="Proteomes" id="UP000708208"/>
    </source>
</evidence>